<comment type="subcellular location">
    <subcellularLocation>
        <location evidence="1">Cytoplasm</location>
    </subcellularLocation>
</comment>
<gene>
    <name evidence="6" type="ORF">HKB35_12930</name>
</gene>
<proteinExistence type="inferred from homology"/>
<dbReference type="Gene3D" id="3.40.50.12370">
    <property type="match status" value="1"/>
</dbReference>
<dbReference type="PANTHER" id="PTHR47892:SF1">
    <property type="entry name" value="UNIVERSAL STRESS PROTEIN E"/>
    <property type="match status" value="1"/>
</dbReference>
<comment type="similarity">
    <text evidence="2">Belongs to the universal stress protein A family.</text>
</comment>
<dbReference type="GO" id="GO:0005737">
    <property type="term" value="C:cytoplasm"/>
    <property type="evidence" value="ECO:0007669"/>
    <property type="project" value="UniProtKB-SubCell"/>
</dbReference>
<protein>
    <submittedName>
        <fullName evidence="6">Universal stress protein</fullName>
    </submittedName>
</protein>
<dbReference type="RefSeq" id="WP_005376485.1">
    <property type="nucleotide sequence ID" value="NZ_CAJDZC010000001.1"/>
</dbReference>
<dbReference type="InterPro" id="IPR006016">
    <property type="entry name" value="UspA"/>
</dbReference>
<dbReference type="STRING" id="663.BAU10_19030"/>
<evidence type="ECO:0000256" key="2">
    <source>
        <dbReference type="ARBA" id="ARBA00008791"/>
    </source>
</evidence>
<dbReference type="eggNOG" id="COG0589">
    <property type="taxonomic scope" value="Bacteria"/>
</dbReference>
<accession>A0A0P7EXX9</accession>
<evidence type="ECO:0000256" key="3">
    <source>
        <dbReference type="ARBA" id="ARBA00022490"/>
    </source>
</evidence>
<dbReference type="Proteomes" id="UP000565155">
    <property type="component" value="Unassembled WGS sequence"/>
</dbReference>
<dbReference type="Pfam" id="PF00582">
    <property type="entry name" value="Usp"/>
    <property type="match status" value="1"/>
</dbReference>
<evidence type="ECO:0000259" key="5">
    <source>
        <dbReference type="Pfam" id="PF00582"/>
    </source>
</evidence>
<dbReference type="GeneID" id="75164603"/>
<evidence type="ECO:0000313" key="6">
    <source>
        <dbReference type="EMBL" id="NMR74522.1"/>
    </source>
</evidence>
<evidence type="ECO:0000313" key="7">
    <source>
        <dbReference type="Proteomes" id="UP000565155"/>
    </source>
</evidence>
<name>A0A0P7EXX9_VIBAL</name>
<evidence type="ECO:0000256" key="1">
    <source>
        <dbReference type="ARBA" id="ARBA00004496"/>
    </source>
</evidence>
<evidence type="ECO:0000256" key="4">
    <source>
        <dbReference type="ARBA" id="ARBA00037131"/>
    </source>
</evidence>
<comment type="caution">
    <text evidence="6">The sequence shown here is derived from an EMBL/GenBank/DDBJ whole genome shotgun (WGS) entry which is preliminary data.</text>
</comment>
<keyword evidence="3" id="KW-0963">Cytoplasm</keyword>
<dbReference type="AlphaFoldDB" id="A0A0P7EXX9"/>
<dbReference type="EMBL" id="JABCMA010000012">
    <property type="protein sequence ID" value="NMR74522.1"/>
    <property type="molecule type" value="Genomic_DNA"/>
</dbReference>
<sequence length="291" mass="32811">MAPVFFLTQQAALPSRKVLRKVIQFSTALAQPIVVLVEDHRRSEDHAFAHFLSFNSDHIEKRQAEFEAWTLKFNALIVELCEEEELETPTLSYEHFKGSHWVEQVAKRLVDHTDLLLVGHFNKHEIQTMLTELAQQDCDLLLLSERSWPSHANMLCAIDPLHRGDEKSIVDKAIVSRGSKLEQTLSGKMTLVYCRYVAPYLSRYRAEILSNQKAGITDFITAQKLTRVPLLLPEGNPETALPKAVKQSQAAILIMGACKRSMSSQFWSGSTVDTLLDQPPCDLLLVNSSKG</sequence>
<comment type="function">
    <text evidence="4">Required for resistance to DNA-damaging agents.</text>
</comment>
<dbReference type="OrthoDB" id="5889442at2"/>
<reference evidence="6 7" key="1">
    <citation type="submission" date="2020-04" db="EMBL/GenBank/DDBJ databases">
        <title>Whole-genome sequencing of Vibrio spp. from China reveals different genetic environments of blaCTX-M-14 among diverse lineages.</title>
        <authorList>
            <person name="Zheng Z."/>
            <person name="Ye L."/>
            <person name="Chen S."/>
        </authorList>
    </citation>
    <scope>NUCLEOTIDE SEQUENCE [LARGE SCALE GENOMIC DNA]</scope>
    <source>
        <strain evidence="6 7">Vb1636</strain>
    </source>
</reference>
<feature type="domain" description="UspA" evidence="5">
    <location>
        <begin position="218"/>
        <end position="286"/>
    </location>
</feature>
<organism evidence="6 7">
    <name type="scientific">Vibrio alginolyticus</name>
    <dbReference type="NCBI Taxonomy" id="663"/>
    <lineage>
        <taxon>Bacteria</taxon>
        <taxon>Pseudomonadati</taxon>
        <taxon>Pseudomonadota</taxon>
        <taxon>Gammaproteobacteria</taxon>
        <taxon>Vibrionales</taxon>
        <taxon>Vibrionaceae</taxon>
        <taxon>Vibrio</taxon>
    </lineage>
</organism>
<dbReference type="SUPFAM" id="SSF52402">
    <property type="entry name" value="Adenine nucleotide alpha hydrolases-like"/>
    <property type="match status" value="1"/>
</dbReference>
<dbReference type="PANTHER" id="PTHR47892">
    <property type="entry name" value="UNIVERSAL STRESS PROTEIN E"/>
    <property type="match status" value="1"/>
</dbReference>